<dbReference type="EMBL" id="CM014080">
    <property type="protein sequence ID" value="TKS69380.1"/>
    <property type="molecule type" value="Genomic_DNA"/>
</dbReference>
<evidence type="ECO:0000313" key="1">
    <source>
        <dbReference type="EMBL" id="TKS69380.1"/>
    </source>
</evidence>
<accession>A0A4U5U6A6</accession>
<sequence length="116" mass="13431">MLDGGCFDKAIRAHRLIDAAIYQHIMKHAFTEEGLGEMRKLMEKKCTWGEKPQITCQLDTCNRHYEYARRSGQVGFDCQHIQPLVYRSVATNLPVALDEEILTDIVINKWFSKDTE</sequence>
<dbReference type="Proteomes" id="UP000298787">
    <property type="component" value="Chromosome 3"/>
</dbReference>
<dbReference type="AlphaFoldDB" id="A0A4U5U6A6"/>
<organism evidence="1 2">
    <name type="scientific">Collichthys lucidus</name>
    <name type="common">Big head croaker</name>
    <name type="synonym">Sciaena lucida</name>
    <dbReference type="NCBI Taxonomy" id="240159"/>
    <lineage>
        <taxon>Eukaryota</taxon>
        <taxon>Metazoa</taxon>
        <taxon>Chordata</taxon>
        <taxon>Craniata</taxon>
        <taxon>Vertebrata</taxon>
        <taxon>Euteleostomi</taxon>
        <taxon>Actinopterygii</taxon>
        <taxon>Neopterygii</taxon>
        <taxon>Teleostei</taxon>
        <taxon>Neoteleostei</taxon>
        <taxon>Acanthomorphata</taxon>
        <taxon>Eupercaria</taxon>
        <taxon>Sciaenidae</taxon>
        <taxon>Collichthys</taxon>
    </lineage>
</organism>
<evidence type="ECO:0000313" key="2">
    <source>
        <dbReference type="Proteomes" id="UP000298787"/>
    </source>
</evidence>
<keyword evidence="2" id="KW-1185">Reference proteome</keyword>
<name>A0A4U5U6A6_COLLU</name>
<protein>
    <submittedName>
        <fullName evidence="1">Uncharacterized protein</fullName>
    </submittedName>
</protein>
<reference evidence="1 2" key="1">
    <citation type="submission" date="2019-01" db="EMBL/GenBank/DDBJ databases">
        <title>Genome Assembly of Collichthys lucidus.</title>
        <authorList>
            <person name="Cai M."/>
            <person name="Xiao S."/>
        </authorList>
    </citation>
    <scope>NUCLEOTIDE SEQUENCE [LARGE SCALE GENOMIC DNA]</scope>
    <source>
        <strain evidence="1">JT15FE1705JMU</strain>
        <tissue evidence="1">Muscle</tissue>
    </source>
</reference>
<proteinExistence type="predicted"/>
<gene>
    <name evidence="1" type="ORF">D9C73_003444</name>
</gene>